<dbReference type="GO" id="GO:0005634">
    <property type="term" value="C:nucleus"/>
    <property type="evidence" value="ECO:0007669"/>
    <property type="project" value="TreeGrafter"/>
</dbReference>
<dbReference type="InterPro" id="IPR036882">
    <property type="entry name" value="Alba-like_dom_sf"/>
</dbReference>
<dbReference type="AlphaFoldDB" id="A0A699Z5C6"/>
<accession>A0A699Z5C6</accession>
<sequence length="131" mass="14074">MATETPRHPGRIQVSNKKPLFSYVSQGKKLLAEHGEIQLSALGYAIATVVTVTELLKKDNLVEERKLATSLELFNDEGKERTAHKPKIEVLLGKSAAFDSIMAEHARAAAEREAVRAAGAAAAGPKPSEAE</sequence>
<evidence type="ECO:0000313" key="4">
    <source>
        <dbReference type="Proteomes" id="UP000485058"/>
    </source>
</evidence>
<dbReference type="Gene3D" id="3.30.110.20">
    <property type="entry name" value="Alba-like domain"/>
    <property type="match status" value="1"/>
</dbReference>
<dbReference type="EMBL" id="BLLF01002935">
    <property type="protein sequence ID" value="GFH25845.1"/>
    <property type="molecule type" value="Genomic_DNA"/>
</dbReference>
<evidence type="ECO:0000313" key="2">
    <source>
        <dbReference type="EMBL" id="GFH17763.1"/>
    </source>
</evidence>
<comment type="caution">
    <text evidence="2">The sequence shown here is derived from an EMBL/GenBank/DDBJ whole genome shotgun (WGS) entry which is preliminary data.</text>
</comment>
<reference evidence="2 4" key="1">
    <citation type="submission" date="2020-02" db="EMBL/GenBank/DDBJ databases">
        <title>Draft genome sequence of Haematococcus lacustris strain NIES-144.</title>
        <authorList>
            <person name="Morimoto D."/>
            <person name="Nakagawa S."/>
            <person name="Yoshida T."/>
            <person name="Sawayama S."/>
        </authorList>
    </citation>
    <scope>NUCLEOTIDE SEQUENCE [LARGE SCALE GENOMIC DNA]</scope>
    <source>
        <strain evidence="2 4">NIES-144</strain>
    </source>
</reference>
<evidence type="ECO:0000259" key="1">
    <source>
        <dbReference type="Pfam" id="PF01918"/>
    </source>
</evidence>
<evidence type="ECO:0000313" key="3">
    <source>
        <dbReference type="EMBL" id="GFH25845.1"/>
    </source>
</evidence>
<feature type="non-terminal residue" evidence="2">
    <location>
        <position position="1"/>
    </location>
</feature>
<dbReference type="GO" id="GO:0003723">
    <property type="term" value="F:RNA binding"/>
    <property type="evidence" value="ECO:0007669"/>
    <property type="project" value="TreeGrafter"/>
</dbReference>
<dbReference type="SUPFAM" id="SSF82704">
    <property type="entry name" value="AlbA-like"/>
    <property type="match status" value="1"/>
</dbReference>
<dbReference type="PANTHER" id="PTHR31947:SF36">
    <property type="entry name" value="DNA_RNA-BINDING PROTEIN ALBA-LIKE DOMAIN-CONTAINING PROTEIN"/>
    <property type="match status" value="1"/>
</dbReference>
<dbReference type="PIRSF" id="PIRSF030333">
    <property type="entry name" value="UCP030333_Alba"/>
    <property type="match status" value="1"/>
</dbReference>
<feature type="domain" description="DNA/RNA-binding protein Alba-like" evidence="1">
    <location>
        <begin position="12"/>
        <end position="61"/>
    </location>
</feature>
<dbReference type="PANTHER" id="PTHR31947">
    <property type="entry name" value="DNA/RNA-BINDING PROTEIN ALBA 3"/>
    <property type="match status" value="1"/>
</dbReference>
<dbReference type="Pfam" id="PF01918">
    <property type="entry name" value="Alba"/>
    <property type="match status" value="1"/>
</dbReference>
<proteinExistence type="predicted"/>
<protein>
    <submittedName>
        <fullName evidence="2">Alba domain-containing protein</fullName>
    </submittedName>
</protein>
<dbReference type="InterPro" id="IPR014560">
    <property type="entry name" value="UCP030333_Alba"/>
</dbReference>
<organism evidence="2 4">
    <name type="scientific">Haematococcus lacustris</name>
    <name type="common">Green alga</name>
    <name type="synonym">Haematococcus pluvialis</name>
    <dbReference type="NCBI Taxonomy" id="44745"/>
    <lineage>
        <taxon>Eukaryota</taxon>
        <taxon>Viridiplantae</taxon>
        <taxon>Chlorophyta</taxon>
        <taxon>core chlorophytes</taxon>
        <taxon>Chlorophyceae</taxon>
        <taxon>CS clade</taxon>
        <taxon>Chlamydomonadales</taxon>
        <taxon>Haematococcaceae</taxon>
        <taxon>Haematococcus</taxon>
    </lineage>
</organism>
<name>A0A699Z5C6_HAELA</name>
<dbReference type="InterPro" id="IPR002775">
    <property type="entry name" value="DNA/RNA-bd_Alba-like"/>
</dbReference>
<gene>
    <name evidence="2" type="ORF">HaLaN_14460</name>
    <name evidence="3" type="ORF">HaLaN_23877</name>
</gene>
<dbReference type="EMBL" id="BLLF01001197">
    <property type="protein sequence ID" value="GFH17763.1"/>
    <property type="molecule type" value="Genomic_DNA"/>
</dbReference>
<dbReference type="Proteomes" id="UP000485058">
    <property type="component" value="Unassembled WGS sequence"/>
</dbReference>
<keyword evidence="4" id="KW-1185">Reference proteome</keyword>